<dbReference type="Gene3D" id="3.40.1690.20">
    <property type="match status" value="1"/>
</dbReference>
<evidence type="ECO:0000256" key="2">
    <source>
        <dbReference type="ARBA" id="ARBA00004225"/>
    </source>
</evidence>
<protein>
    <recommendedName>
        <fullName evidence="17">AAA+ ATPase domain-containing protein</fullName>
    </recommendedName>
</protein>
<reference evidence="18 19" key="1">
    <citation type="submission" date="2022-07" db="EMBL/GenBank/DDBJ databases">
        <title>Genome-wide signatures of adaptation to extreme environments.</title>
        <authorList>
            <person name="Cho C.H."/>
            <person name="Yoon H.S."/>
        </authorList>
    </citation>
    <scope>NUCLEOTIDE SEQUENCE [LARGE SCALE GENOMIC DNA]</scope>
    <source>
        <strain evidence="18 19">DBV 063 E5</strain>
    </source>
</reference>
<evidence type="ECO:0000256" key="4">
    <source>
        <dbReference type="ARBA" id="ARBA00010550"/>
    </source>
</evidence>
<dbReference type="NCBIfam" id="TIGR01241">
    <property type="entry name" value="FtsH_fam"/>
    <property type="match status" value="1"/>
</dbReference>
<proteinExistence type="inferred from homology"/>
<feature type="compositionally biased region" description="Gly residues" evidence="16">
    <location>
        <begin position="892"/>
        <end position="908"/>
    </location>
</feature>
<keyword evidence="5" id="KW-0645">Protease</keyword>
<evidence type="ECO:0000256" key="1">
    <source>
        <dbReference type="ARBA" id="ARBA00001947"/>
    </source>
</evidence>
<evidence type="ECO:0000313" key="19">
    <source>
        <dbReference type="Proteomes" id="UP001301350"/>
    </source>
</evidence>
<feature type="region of interest" description="Disordered" evidence="16">
    <location>
        <begin position="237"/>
        <end position="304"/>
    </location>
</feature>
<dbReference type="GO" id="GO:0016887">
    <property type="term" value="F:ATP hydrolysis activity"/>
    <property type="evidence" value="ECO:0007669"/>
    <property type="project" value="InterPro"/>
</dbReference>
<dbReference type="GO" id="GO:0004176">
    <property type="term" value="F:ATP-dependent peptidase activity"/>
    <property type="evidence" value="ECO:0007669"/>
    <property type="project" value="InterPro"/>
</dbReference>
<evidence type="ECO:0000313" key="18">
    <source>
        <dbReference type="EMBL" id="KAK4537371.1"/>
    </source>
</evidence>
<dbReference type="InterPro" id="IPR003593">
    <property type="entry name" value="AAA+_ATPase"/>
</dbReference>
<dbReference type="InterPro" id="IPR037219">
    <property type="entry name" value="Peptidase_M41-like"/>
</dbReference>
<evidence type="ECO:0000256" key="16">
    <source>
        <dbReference type="SAM" id="MobiDB-lite"/>
    </source>
</evidence>
<name>A0AAV9IZ94_CYACA</name>
<dbReference type="InterPro" id="IPR005936">
    <property type="entry name" value="FtsH"/>
</dbReference>
<evidence type="ECO:0000256" key="6">
    <source>
        <dbReference type="ARBA" id="ARBA00022692"/>
    </source>
</evidence>
<dbReference type="EMBL" id="JANCYW010000012">
    <property type="protein sequence ID" value="KAK4537371.1"/>
    <property type="molecule type" value="Genomic_DNA"/>
</dbReference>
<keyword evidence="7" id="KW-0479">Metal-binding</keyword>
<keyword evidence="15" id="KW-0472">Membrane</keyword>
<evidence type="ECO:0000256" key="13">
    <source>
        <dbReference type="ARBA" id="ARBA00023049"/>
    </source>
</evidence>
<dbReference type="Pfam" id="PF01434">
    <property type="entry name" value="Peptidase_M41"/>
    <property type="match status" value="1"/>
</dbReference>
<dbReference type="InterPro" id="IPR041569">
    <property type="entry name" value="AAA_lid_3"/>
</dbReference>
<dbReference type="FunFam" id="1.10.8.60:FF:000019">
    <property type="entry name" value="AFG3-like AAA ATPase 2"/>
    <property type="match status" value="1"/>
</dbReference>
<keyword evidence="8" id="KW-0547">Nucleotide-binding</keyword>
<dbReference type="PANTHER" id="PTHR43655:SF2">
    <property type="entry name" value="AFG3 LIKE MATRIX AAA PEPTIDASE SUBUNIT 2, ISOFORM A"/>
    <property type="match status" value="1"/>
</dbReference>
<dbReference type="FunFam" id="1.20.58.760:FF:000003">
    <property type="entry name" value="AFG3-like AAA ATPase 2"/>
    <property type="match status" value="1"/>
</dbReference>
<evidence type="ECO:0000256" key="8">
    <source>
        <dbReference type="ARBA" id="ARBA00022741"/>
    </source>
</evidence>
<dbReference type="InterPro" id="IPR050928">
    <property type="entry name" value="ATP-dep_Zn_Metalloprotease"/>
</dbReference>
<evidence type="ECO:0000256" key="14">
    <source>
        <dbReference type="ARBA" id="ARBA00023128"/>
    </source>
</evidence>
<feature type="region of interest" description="Disordered" evidence="16">
    <location>
        <begin position="875"/>
        <end position="928"/>
    </location>
</feature>
<dbReference type="InterPro" id="IPR003960">
    <property type="entry name" value="ATPase_AAA_CS"/>
</dbReference>
<dbReference type="SUPFAM" id="SSF140990">
    <property type="entry name" value="FtsH protease domain-like"/>
    <property type="match status" value="1"/>
</dbReference>
<evidence type="ECO:0000256" key="5">
    <source>
        <dbReference type="ARBA" id="ARBA00022670"/>
    </source>
</evidence>
<evidence type="ECO:0000256" key="15">
    <source>
        <dbReference type="ARBA" id="ARBA00023136"/>
    </source>
</evidence>
<keyword evidence="12" id="KW-1133">Transmembrane helix</keyword>
<evidence type="ECO:0000256" key="11">
    <source>
        <dbReference type="ARBA" id="ARBA00022840"/>
    </source>
</evidence>
<feature type="compositionally biased region" description="Low complexity" evidence="16">
    <location>
        <begin position="281"/>
        <end position="301"/>
    </location>
</feature>
<dbReference type="GO" id="GO:0005745">
    <property type="term" value="C:m-AAA complex"/>
    <property type="evidence" value="ECO:0007669"/>
    <property type="project" value="TreeGrafter"/>
</dbReference>
<keyword evidence="6" id="KW-0812">Transmembrane</keyword>
<dbReference type="CDD" id="cd19501">
    <property type="entry name" value="RecA-like_FtsH"/>
    <property type="match status" value="1"/>
</dbReference>
<dbReference type="GO" id="GO:0005524">
    <property type="term" value="F:ATP binding"/>
    <property type="evidence" value="ECO:0007669"/>
    <property type="project" value="UniProtKB-KW"/>
</dbReference>
<keyword evidence="10" id="KW-0862">Zinc</keyword>
<dbReference type="GO" id="GO:0034982">
    <property type="term" value="P:mitochondrial protein processing"/>
    <property type="evidence" value="ECO:0007669"/>
    <property type="project" value="TreeGrafter"/>
</dbReference>
<dbReference type="Pfam" id="PF17862">
    <property type="entry name" value="AAA_lid_3"/>
    <property type="match status" value="1"/>
</dbReference>
<dbReference type="GO" id="GO:0046872">
    <property type="term" value="F:metal ion binding"/>
    <property type="evidence" value="ECO:0007669"/>
    <property type="project" value="UniProtKB-KW"/>
</dbReference>
<keyword evidence="14" id="KW-0496">Mitochondrion</keyword>
<dbReference type="SUPFAM" id="SSF52540">
    <property type="entry name" value="P-loop containing nucleoside triphosphate hydrolases"/>
    <property type="match status" value="1"/>
</dbReference>
<dbReference type="Gene3D" id="3.40.50.300">
    <property type="entry name" value="P-loop containing nucleotide triphosphate hydrolases"/>
    <property type="match status" value="1"/>
</dbReference>
<keyword evidence="19" id="KW-1185">Reference proteome</keyword>
<dbReference type="FunFam" id="3.40.50.300:FF:000001">
    <property type="entry name" value="ATP-dependent zinc metalloprotease FtsH"/>
    <property type="match status" value="1"/>
</dbReference>
<dbReference type="Gene3D" id="1.20.58.760">
    <property type="entry name" value="Peptidase M41"/>
    <property type="match status" value="1"/>
</dbReference>
<comment type="subcellular location">
    <subcellularLocation>
        <location evidence="2">Mitochondrion membrane</location>
        <topology evidence="2">Multi-pass membrane protein</topology>
    </subcellularLocation>
</comment>
<comment type="similarity">
    <text evidence="3">In the C-terminal section; belongs to the peptidase M41 family.</text>
</comment>
<evidence type="ECO:0000256" key="3">
    <source>
        <dbReference type="ARBA" id="ARBA00010044"/>
    </source>
</evidence>
<gene>
    <name evidence="18" type="ORF">CDCA_CDCA12G3396</name>
</gene>
<feature type="compositionally biased region" description="Low complexity" evidence="16">
    <location>
        <begin position="877"/>
        <end position="891"/>
    </location>
</feature>
<evidence type="ECO:0000256" key="12">
    <source>
        <dbReference type="ARBA" id="ARBA00022989"/>
    </source>
</evidence>
<dbReference type="InterPro" id="IPR003959">
    <property type="entry name" value="ATPase_AAA_core"/>
</dbReference>
<feature type="compositionally biased region" description="Basic and acidic residues" evidence="16">
    <location>
        <begin position="128"/>
        <end position="146"/>
    </location>
</feature>
<evidence type="ECO:0000256" key="7">
    <source>
        <dbReference type="ARBA" id="ARBA00022723"/>
    </source>
</evidence>
<dbReference type="Proteomes" id="UP001301350">
    <property type="component" value="Unassembled WGS sequence"/>
</dbReference>
<evidence type="ECO:0000256" key="10">
    <source>
        <dbReference type="ARBA" id="ARBA00022833"/>
    </source>
</evidence>
<dbReference type="Pfam" id="PF00004">
    <property type="entry name" value="AAA"/>
    <property type="match status" value="1"/>
</dbReference>
<sequence length="928" mass="100221">MRWAVQRFSKWWGEVGRQLARAGGWRRPGGEERAARELAPWRWRRQLWRLSEEARRGALGAAGVGVPTSAVVAVPLLRAHWLSSVPRGFERFGGDGSDRPSPQRAGARNEGAGTESGGATDHPGQGEQRSEREETHDRAERSDGRGEGTGGPGGPPPKFDLAWFQQLLFALAVFYVVNRFSSAGQTDENGIVQREIDFQEFVRDFLQPGVVDHLEVVNKQVARVYLKANATAVGRAATWRRQQQNREDAPPNAHAQSWSGEADNAMPADESLASPDDNLLSEAAEASASSSTSTVERSAAADSRPPYRSPYYFVIPSPEMFEMKMDLVQKKLGMEPVPVIYRASNAGLLSEVLKALPSLLVLSLGFLLLRNLFGGLPGAGGPGRNIFQVGKANPIIFKKGTKRHDKITFADVAGLDEAKREVMELVDFLRNPRKYQQLGARIPKGALLVGPPGTGKTLLAKAASGEADVPFLSMSGSDFIEMFVGVGPSRVRDLFAQARQNAPCIVFIDEIDAVGRARGRGGFGGGNDERENTLNALLVEMDGFSSQSGIVVLAGTNRADILDKALLRPGRFDRQINIDKPDLRGRYQVFKVHLRPLKIAAGAGDVEAVAKRLASLTPGFAGADIANICNEAALIAARTGKNEVEMADFEAATDRVIAGLEKKSKVLSREEREVIAHHEAGHAVAAWFLQHADPLLKISIVPRGNAALGFAQYLPRDRYLQSKDELDDFMIAALGGRAAERLVFGRVTTGAQDDLERVTRGAYAAVTSFGMSQRIGTVSFPREGEGDAQFQRPFSEETAQIVDAEARRMVDAAYLRCEELLSEKLVLVRALAKRLLEKETVREADLVEILGPRPAGKPVDYDEFVAAYERDRRERMGTAANADGADTTADGKSGGGRGGKAPGAGGSAAPGSERGNGTVPPSALPELA</sequence>
<dbReference type="InterPro" id="IPR027417">
    <property type="entry name" value="P-loop_NTPase"/>
</dbReference>
<dbReference type="HAMAP" id="MF_01458">
    <property type="entry name" value="FtsH"/>
    <property type="match status" value="1"/>
</dbReference>
<dbReference type="SMART" id="SM00382">
    <property type="entry name" value="AAA"/>
    <property type="match status" value="1"/>
</dbReference>
<keyword evidence="9" id="KW-0378">Hydrolase</keyword>
<organism evidence="18 19">
    <name type="scientific">Cyanidium caldarium</name>
    <name type="common">Red alga</name>
    <dbReference type="NCBI Taxonomy" id="2771"/>
    <lineage>
        <taxon>Eukaryota</taxon>
        <taxon>Rhodophyta</taxon>
        <taxon>Bangiophyceae</taxon>
        <taxon>Cyanidiales</taxon>
        <taxon>Cyanidiaceae</taxon>
        <taxon>Cyanidium</taxon>
    </lineage>
</organism>
<dbReference type="PANTHER" id="PTHR43655">
    <property type="entry name" value="ATP-DEPENDENT PROTEASE"/>
    <property type="match status" value="1"/>
</dbReference>
<dbReference type="Gene3D" id="1.10.8.60">
    <property type="match status" value="1"/>
</dbReference>
<evidence type="ECO:0000259" key="17">
    <source>
        <dbReference type="SMART" id="SM00382"/>
    </source>
</evidence>
<comment type="similarity">
    <text evidence="4">In the N-terminal section; belongs to the AAA ATPase family.</text>
</comment>
<dbReference type="PROSITE" id="PS00674">
    <property type="entry name" value="AAA"/>
    <property type="match status" value="1"/>
</dbReference>
<feature type="domain" description="AAA+ ATPase" evidence="17">
    <location>
        <begin position="442"/>
        <end position="582"/>
    </location>
</feature>
<dbReference type="InterPro" id="IPR000642">
    <property type="entry name" value="Peptidase_M41"/>
</dbReference>
<dbReference type="GO" id="GO:0004222">
    <property type="term" value="F:metalloendopeptidase activity"/>
    <property type="evidence" value="ECO:0007669"/>
    <property type="project" value="InterPro"/>
</dbReference>
<keyword evidence="13" id="KW-0482">Metalloprotease</keyword>
<dbReference type="GO" id="GO:0009535">
    <property type="term" value="C:chloroplast thylakoid membrane"/>
    <property type="evidence" value="ECO:0007669"/>
    <property type="project" value="TreeGrafter"/>
</dbReference>
<accession>A0AAV9IZ94</accession>
<feature type="region of interest" description="Disordered" evidence="16">
    <location>
        <begin position="92"/>
        <end position="157"/>
    </location>
</feature>
<comment type="cofactor">
    <cofactor evidence="1">
        <name>Zn(2+)</name>
        <dbReference type="ChEBI" id="CHEBI:29105"/>
    </cofactor>
</comment>
<comment type="caution">
    <text evidence="18">The sequence shown here is derived from an EMBL/GenBank/DDBJ whole genome shotgun (WGS) entry which is preliminary data.</text>
</comment>
<evidence type="ECO:0000256" key="9">
    <source>
        <dbReference type="ARBA" id="ARBA00022801"/>
    </source>
</evidence>
<dbReference type="AlphaFoldDB" id="A0AAV9IZ94"/>
<keyword evidence="11" id="KW-0067">ATP-binding</keyword>